<dbReference type="CDD" id="cd00130">
    <property type="entry name" value="PAS"/>
    <property type="match status" value="2"/>
</dbReference>
<feature type="domain" description="PAC" evidence="6">
    <location>
        <begin position="229"/>
        <end position="281"/>
    </location>
</feature>
<comment type="catalytic activity">
    <reaction evidence="1">
        <text>ATP + protein L-histidine = ADP + protein N-phospho-L-histidine.</text>
        <dbReference type="EC" id="2.7.13.3"/>
    </reaction>
</comment>
<dbReference type="PANTHER" id="PTHR43304">
    <property type="entry name" value="PHYTOCHROME-LIKE PROTEIN CPH1"/>
    <property type="match status" value="1"/>
</dbReference>
<dbReference type="GO" id="GO:0004673">
    <property type="term" value="F:protein histidine kinase activity"/>
    <property type="evidence" value="ECO:0007669"/>
    <property type="project" value="UniProtKB-EC"/>
</dbReference>
<protein>
    <recommendedName>
        <fullName evidence="2">histidine kinase</fullName>
        <ecNumber evidence="2">2.7.13.3</ecNumber>
    </recommendedName>
</protein>
<dbReference type="Pfam" id="PF08447">
    <property type="entry name" value="PAS_3"/>
    <property type="match status" value="1"/>
</dbReference>
<evidence type="ECO:0000256" key="5">
    <source>
        <dbReference type="ARBA" id="ARBA00022777"/>
    </source>
</evidence>
<dbReference type="InterPro" id="IPR052162">
    <property type="entry name" value="Sensor_kinase/Photoreceptor"/>
</dbReference>
<dbReference type="InterPro" id="IPR013655">
    <property type="entry name" value="PAS_fold_3"/>
</dbReference>
<evidence type="ECO:0000256" key="1">
    <source>
        <dbReference type="ARBA" id="ARBA00000085"/>
    </source>
</evidence>
<evidence type="ECO:0000313" key="7">
    <source>
        <dbReference type="EMBL" id="BBF84565.1"/>
    </source>
</evidence>
<reference evidence="8" key="3">
    <citation type="journal article" date="2017" name="Plant Physiol. Biochem.">
        <title>Differential oxidative and antioxidative response of duckweed Lemna minor toward plant growth promoting/inhibiting bacteria.</title>
        <authorList>
            <person name="Ishizawa H."/>
            <person name="Kuroda M."/>
            <person name="Morikawa M."/>
            <person name="Ike M."/>
        </authorList>
    </citation>
    <scope>NUCLEOTIDE SEQUENCE [LARGE SCALE GENOMIC DNA]</scope>
    <source>
        <strain evidence="8">H3</strain>
    </source>
</reference>
<organism evidence="7 8">
    <name type="scientific">Aquitalea magnusonii</name>
    <dbReference type="NCBI Taxonomy" id="332411"/>
    <lineage>
        <taxon>Bacteria</taxon>
        <taxon>Pseudomonadati</taxon>
        <taxon>Pseudomonadota</taxon>
        <taxon>Betaproteobacteria</taxon>
        <taxon>Neisseriales</taxon>
        <taxon>Chromobacteriaceae</taxon>
        <taxon>Aquitalea</taxon>
    </lineage>
</organism>
<evidence type="ECO:0000256" key="4">
    <source>
        <dbReference type="ARBA" id="ARBA00022679"/>
    </source>
</evidence>
<evidence type="ECO:0000259" key="6">
    <source>
        <dbReference type="PROSITE" id="PS50113"/>
    </source>
</evidence>
<keyword evidence="4" id="KW-0808">Transferase</keyword>
<dbReference type="RefSeq" id="WP_231960056.1">
    <property type="nucleotide sequence ID" value="NZ_AP018823.1"/>
</dbReference>
<dbReference type="AlphaFoldDB" id="A0A3G9GAQ5"/>
<dbReference type="PANTHER" id="PTHR43304:SF1">
    <property type="entry name" value="PAC DOMAIN-CONTAINING PROTEIN"/>
    <property type="match status" value="1"/>
</dbReference>
<dbReference type="InterPro" id="IPR001610">
    <property type="entry name" value="PAC"/>
</dbReference>
<evidence type="ECO:0000256" key="2">
    <source>
        <dbReference type="ARBA" id="ARBA00012438"/>
    </source>
</evidence>
<dbReference type="InterPro" id="IPR000014">
    <property type="entry name" value="PAS"/>
</dbReference>
<reference evidence="7 8" key="2">
    <citation type="journal article" date="2017" name="Genome Announc.">
        <title>Draft genome sequence of Aquitalea magnusonii strain H3, a plant growth-promoting bacterium of duckweed Lemna minor.</title>
        <authorList>
            <person name="Ishizawa H."/>
            <person name="Kuroda M."/>
            <person name="Ike M."/>
        </authorList>
    </citation>
    <scope>NUCLEOTIDE SEQUENCE [LARGE SCALE GENOMIC DNA]</scope>
    <source>
        <strain evidence="7 8">H3</strain>
    </source>
</reference>
<evidence type="ECO:0000313" key="8">
    <source>
        <dbReference type="Proteomes" id="UP000198290"/>
    </source>
</evidence>
<reference evidence="8" key="1">
    <citation type="journal article" date="2017" name="Biotechnol. Biofuels">
        <title>Evaluation of environmental bacterial communities as a factor affecting the growth of duckweed Lemna minor.</title>
        <authorList>
            <person name="Ishizawa H."/>
            <person name="Kuroda M."/>
            <person name="Morikawa M."/>
            <person name="Ike M."/>
        </authorList>
    </citation>
    <scope>NUCLEOTIDE SEQUENCE [LARGE SCALE GENOMIC DNA]</scope>
    <source>
        <strain evidence="8">H3</strain>
    </source>
</reference>
<dbReference type="NCBIfam" id="TIGR00229">
    <property type="entry name" value="sensory_box"/>
    <property type="match status" value="2"/>
</dbReference>
<dbReference type="Gene3D" id="3.30.450.20">
    <property type="entry name" value="PAS domain"/>
    <property type="match status" value="2"/>
</dbReference>
<dbReference type="InterPro" id="IPR035965">
    <property type="entry name" value="PAS-like_dom_sf"/>
</dbReference>
<dbReference type="SMART" id="SM00091">
    <property type="entry name" value="PAS"/>
    <property type="match status" value="2"/>
</dbReference>
<dbReference type="KEGG" id="amah:DLM_0925"/>
<keyword evidence="3" id="KW-0597">Phosphoprotein</keyword>
<keyword evidence="5" id="KW-0418">Kinase</keyword>
<dbReference type="Proteomes" id="UP000198290">
    <property type="component" value="Chromosome"/>
</dbReference>
<dbReference type="Pfam" id="PF08448">
    <property type="entry name" value="PAS_4"/>
    <property type="match status" value="1"/>
</dbReference>
<dbReference type="InterPro" id="IPR000700">
    <property type="entry name" value="PAS-assoc_C"/>
</dbReference>
<gene>
    <name evidence="7" type="ORF">DLM_0925</name>
</gene>
<dbReference type="EC" id="2.7.13.3" evidence="2"/>
<dbReference type="InterPro" id="IPR013656">
    <property type="entry name" value="PAS_4"/>
</dbReference>
<proteinExistence type="predicted"/>
<sequence>MVSSSGPPRKPCSYCKKWGGETTKTTLDLSPFQRLHQLEALYQDAPVGLCFIDCQMRIVSANQLLTRYPGMELDSILRNPASQVFGDEMMPDLMTALVQLMAGESCETREYCYQPSGAAFLVAHQRIVDAQQLPLGVSLVLVDITSRVEAERQLQQSETHFRTVLELGPNVIWRVGPDGQVNYMGEFIDYAADASYQKRYTCWLTRMEPTDRVRVHETWLKHLPSKQPFFIEFRILWPDGSWRWMRSRAFPAMNEQGEVLAWYGIISDITSEHELLLRMAVLEQKLGERQSNALP</sequence>
<name>A0A3G9GAQ5_9NEIS</name>
<accession>A0A3G9GAQ5</accession>
<dbReference type="EMBL" id="AP018823">
    <property type="protein sequence ID" value="BBF84565.1"/>
    <property type="molecule type" value="Genomic_DNA"/>
</dbReference>
<dbReference type="SUPFAM" id="SSF55785">
    <property type="entry name" value="PYP-like sensor domain (PAS domain)"/>
    <property type="match status" value="2"/>
</dbReference>
<dbReference type="PROSITE" id="PS50113">
    <property type="entry name" value="PAC"/>
    <property type="match status" value="1"/>
</dbReference>
<keyword evidence="8" id="KW-1185">Reference proteome</keyword>
<dbReference type="SMART" id="SM00086">
    <property type="entry name" value="PAC"/>
    <property type="match status" value="2"/>
</dbReference>
<evidence type="ECO:0000256" key="3">
    <source>
        <dbReference type="ARBA" id="ARBA00022553"/>
    </source>
</evidence>